<proteinExistence type="predicted"/>
<organism evidence="1">
    <name type="scientific">Sesamum latifolium</name>
    <dbReference type="NCBI Taxonomy" id="2727402"/>
    <lineage>
        <taxon>Eukaryota</taxon>
        <taxon>Viridiplantae</taxon>
        <taxon>Streptophyta</taxon>
        <taxon>Embryophyta</taxon>
        <taxon>Tracheophyta</taxon>
        <taxon>Spermatophyta</taxon>
        <taxon>Magnoliopsida</taxon>
        <taxon>eudicotyledons</taxon>
        <taxon>Gunneridae</taxon>
        <taxon>Pentapetalae</taxon>
        <taxon>asterids</taxon>
        <taxon>lamiids</taxon>
        <taxon>Lamiales</taxon>
        <taxon>Pedaliaceae</taxon>
        <taxon>Sesamum</taxon>
    </lineage>
</organism>
<reference evidence="1" key="1">
    <citation type="submission" date="2020-06" db="EMBL/GenBank/DDBJ databases">
        <authorList>
            <person name="Li T."/>
            <person name="Hu X."/>
            <person name="Zhang T."/>
            <person name="Song X."/>
            <person name="Zhang H."/>
            <person name="Dai N."/>
            <person name="Sheng W."/>
            <person name="Hou X."/>
            <person name="Wei L."/>
        </authorList>
    </citation>
    <scope>NUCLEOTIDE SEQUENCE</scope>
    <source>
        <strain evidence="1">KEN1</strain>
        <tissue evidence="1">Leaf</tissue>
    </source>
</reference>
<reference evidence="1" key="2">
    <citation type="journal article" date="2024" name="Plant">
        <title>Genomic evolution and insights into agronomic trait innovations of Sesamum species.</title>
        <authorList>
            <person name="Miao H."/>
            <person name="Wang L."/>
            <person name="Qu L."/>
            <person name="Liu H."/>
            <person name="Sun Y."/>
            <person name="Le M."/>
            <person name="Wang Q."/>
            <person name="Wei S."/>
            <person name="Zheng Y."/>
            <person name="Lin W."/>
            <person name="Duan Y."/>
            <person name="Cao H."/>
            <person name="Xiong S."/>
            <person name="Wang X."/>
            <person name="Wei L."/>
            <person name="Li C."/>
            <person name="Ma Q."/>
            <person name="Ju M."/>
            <person name="Zhao R."/>
            <person name="Li G."/>
            <person name="Mu C."/>
            <person name="Tian Q."/>
            <person name="Mei H."/>
            <person name="Zhang T."/>
            <person name="Gao T."/>
            <person name="Zhang H."/>
        </authorList>
    </citation>
    <scope>NUCLEOTIDE SEQUENCE</scope>
    <source>
        <strain evidence="1">KEN1</strain>
    </source>
</reference>
<protein>
    <submittedName>
        <fullName evidence="1">Uncharacterized protein</fullName>
    </submittedName>
</protein>
<dbReference type="AlphaFoldDB" id="A0AAW2TMF4"/>
<name>A0AAW2TMF4_9LAMI</name>
<dbReference type="PANTHER" id="PTHR10775:SF166">
    <property type="entry name" value="OS04G0146034 PROTEIN"/>
    <property type="match status" value="1"/>
</dbReference>
<comment type="caution">
    <text evidence="1">The sequence shown here is derived from an EMBL/GenBank/DDBJ whole genome shotgun (WGS) entry which is preliminary data.</text>
</comment>
<dbReference type="PANTHER" id="PTHR10775">
    <property type="entry name" value="OS08G0208400 PROTEIN"/>
    <property type="match status" value="1"/>
</dbReference>
<evidence type="ECO:0000313" key="1">
    <source>
        <dbReference type="EMBL" id="KAL0405472.1"/>
    </source>
</evidence>
<accession>A0AAW2TMF4</accession>
<dbReference type="EMBL" id="JACGWN010000014">
    <property type="protein sequence ID" value="KAL0405472.1"/>
    <property type="molecule type" value="Genomic_DNA"/>
</dbReference>
<dbReference type="InterPro" id="IPR004242">
    <property type="entry name" value="Transposase_21"/>
</dbReference>
<dbReference type="Pfam" id="PF02992">
    <property type="entry name" value="Transposase_21"/>
    <property type="match status" value="1"/>
</dbReference>
<gene>
    <name evidence="1" type="ORF">Slati_3861100</name>
</gene>
<sequence>MYLEPLIEELENLWHVGVLTSDSAKDQTFTIRSALMWTVNDLPVYRMASRWSTAGVMGCPVCMEDTRAEGSGSAREARKIVKQ</sequence>